<feature type="transmembrane region" description="Helical" evidence="7">
    <location>
        <begin position="51"/>
        <end position="70"/>
    </location>
</feature>
<evidence type="ECO:0000256" key="1">
    <source>
        <dbReference type="ARBA" id="ARBA00004141"/>
    </source>
</evidence>
<evidence type="ECO:0000256" key="3">
    <source>
        <dbReference type="ARBA" id="ARBA00022679"/>
    </source>
</evidence>
<evidence type="ECO:0000313" key="10">
    <source>
        <dbReference type="Proteomes" id="UP001529245"/>
    </source>
</evidence>
<keyword evidence="5 7" id="KW-1133">Transmembrane helix</keyword>
<organism evidence="9 10">
    <name type="scientific">Alicyclobacillus sendaiensis PA2</name>
    <dbReference type="NCBI Taxonomy" id="3029425"/>
    <lineage>
        <taxon>Bacteria</taxon>
        <taxon>Bacillati</taxon>
        <taxon>Bacillota</taxon>
        <taxon>Bacilli</taxon>
        <taxon>Bacillales</taxon>
        <taxon>Alicyclobacillaceae</taxon>
        <taxon>Alicyclobacillus</taxon>
    </lineage>
</organism>
<dbReference type="Pfam" id="PF02397">
    <property type="entry name" value="Bac_transf"/>
    <property type="match status" value="1"/>
</dbReference>
<evidence type="ECO:0000256" key="7">
    <source>
        <dbReference type="SAM" id="Phobius"/>
    </source>
</evidence>
<evidence type="ECO:0000313" key="9">
    <source>
        <dbReference type="EMBL" id="MDI9261086.1"/>
    </source>
</evidence>
<keyword evidence="3 9" id="KW-0808">Transferase</keyword>
<dbReference type="PANTHER" id="PTHR30576">
    <property type="entry name" value="COLANIC BIOSYNTHESIS UDP-GLUCOSE LIPID CARRIER TRANSFERASE"/>
    <property type="match status" value="1"/>
</dbReference>
<protein>
    <submittedName>
        <fullName evidence="9">Undecaprenyl-phosphate glucose phosphotransferase</fullName>
        <ecNumber evidence="9">2.7.8.31</ecNumber>
    </submittedName>
</protein>
<evidence type="ECO:0000256" key="5">
    <source>
        <dbReference type="ARBA" id="ARBA00022989"/>
    </source>
</evidence>
<feature type="transmembrane region" description="Helical" evidence="7">
    <location>
        <begin position="12"/>
        <end position="31"/>
    </location>
</feature>
<evidence type="ECO:0000256" key="2">
    <source>
        <dbReference type="ARBA" id="ARBA00006464"/>
    </source>
</evidence>
<keyword evidence="4 7" id="KW-0812">Transmembrane</keyword>
<evidence type="ECO:0000256" key="6">
    <source>
        <dbReference type="ARBA" id="ARBA00023136"/>
    </source>
</evidence>
<proteinExistence type="inferred from homology"/>
<feature type="domain" description="Bacterial sugar transferase" evidence="8">
    <location>
        <begin position="278"/>
        <end position="469"/>
    </location>
</feature>
<comment type="similarity">
    <text evidence="2">Belongs to the bacterial sugar transferase family.</text>
</comment>
<dbReference type="RefSeq" id="WP_283204492.1">
    <property type="nucleotide sequence ID" value="NZ_JASGCB010000032.1"/>
</dbReference>
<sequence>MFRTYQELFRRIFIALDAAIVVASFLMAWWLKFDSGWIPHAGHLPLLYYRGPLLIAVIVFVLANGVARLYEPMRAKSLFYEAYSVAKGVILGTVVLMAALYFAKMQEFSRDVIAIFAGIDFLLMVSERAVVRTVLRSLRRRGLNQRYLLLVGWSPAAQRFLEALESQPWFGYRVIGYLRYAGDTASQSRVPCIGEVGDIARVLEEHLVDQVVIAAPRERVGDLADVLAACEATGVQSLILPDYFDLLPARPRFETFGDVPLIDTRHVPLDDAMNALLKRAFDIAFSLLVLVGLSPLFAAIAVAVKLSSPGPVFYVQERVGKNRRTFKMYKFRTMYWDPNADRAERDRAEEADLRSAGWTVKGDPRRTRVGAFLRRTSLDELPQFWNVLKGDMSVIGPRPERPIFVERFREEVPRYMVKHRVRPGITGWAQVHGWRGDTSIAERIRLDIEYIENWSFWLDLKIVWKTIKDGFVNENAY</sequence>
<keyword evidence="10" id="KW-1185">Reference proteome</keyword>
<dbReference type="NCBIfam" id="TIGR03025">
    <property type="entry name" value="EPS_sugtrans"/>
    <property type="match status" value="1"/>
</dbReference>
<feature type="transmembrane region" description="Helical" evidence="7">
    <location>
        <begin position="283"/>
        <end position="304"/>
    </location>
</feature>
<dbReference type="InterPro" id="IPR017475">
    <property type="entry name" value="EPS_sugar_tfrase"/>
</dbReference>
<dbReference type="NCBIfam" id="TIGR03023">
    <property type="entry name" value="WcaJ_sugtrans"/>
    <property type="match status" value="1"/>
</dbReference>
<dbReference type="Pfam" id="PF13727">
    <property type="entry name" value="CoA_binding_3"/>
    <property type="match status" value="1"/>
</dbReference>
<dbReference type="Proteomes" id="UP001529245">
    <property type="component" value="Unassembled WGS sequence"/>
</dbReference>
<dbReference type="GO" id="GO:0089702">
    <property type="term" value="F:undecaprenyl-phosphate glucose phosphotransferase activity"/>
    <property type="evidence" value="ECO:0007669"/>
    <property type="project" value="UniProtKB-EC"/>
</dbReference>
<dbReference type="PANTHER" id="PTHR30576:SF0">
    <property type="entry name" value="UNDECAPRENYL-PHOSPHATE N-ACETYLGALACTOSAMINYL 1-PHOSPHATE TRANSFERASE-RELATED"/>
    <property type="match status" value="1"/>
</dbReference>
<reference evidence="9 10" key="1">
    <citation type="submission" date="2023-04" db="EMBL/GenBank/DDBJ databases">
        <title>A. sendaiensis sub sp. chiapanensis a novel subspecie with specific adaptation in bacterial cell wall isolated from an active volcano.</title>
        <authorList>
            <person name="Alvarez Gutierrez P.E."/>
            <person name="Ortiz Cortes L.Y."/>
        </authorList>
    </citation>
    <scope>NUCLEOTIDE SEQUENCE [LARGE SCALE GENOMIC DNA]</scope>
    <source>
        <strain evidence="9 10">PA2</strain>
    </source>
</reference>
<dbReference type="Gene3D" id="3.40.50.720">
    <property type="entry name" value="NAD(P)-binding Rossmann-like Domain"/>
    <property type="match status" value="1"/>
</dbReference>
<keyword evidence="6 7" id="KW-0472">Membrane</keyword>
<accession>A0ABT6Y169</accession>
<name>A0ABT6Y169_ALISE</name>
<feature type="transmembrane region" description="Helical" evidence="7">
    <location>
        <begin position="113"/>
        <end position="131"/>
    </location>
</feature>
<comment type="subcellular location">
    <subcellularLocation>
        <location evidence="1">Membrane</location>
        <topology evidence="1">Multi-pass membrane protein</topology>
    </subcellularLocation>
</comment>
<feature type="transmembrane region" description="Helical" evidence="7">
    <location>
        <begin position="82"/>
        <end position="101"/>
    </location>
</feature>
<evidence type="ECO:0000256" key="4">
    <source>
        <dbReference type="ARBA" id="ARBA00022692"/>
    </source>
</evidence>
<comment type="caution">
    <text evidence="9">The sequence shown here is derived from an EMBL/GenBank/DDBJ whole genome shotgun (WGS) entry which is preliminary data.</text>
</comment>
<dbReference type="EC" id="2.7.8.31" evidence="9"/>
<dbReference type="InterPro" id="IPR003362">
    <property type="entry name" value="Bact_transf"/>
</dbReference>
<gene>
    <name evidence="9" type="ORF">QID03_13045</name>
</gene>
<dbReference type="InterPro" id="IPR017473">
    <property type="entry name" value="Undecaprenyl-P_gluc_Ptfrase"/>
</dbReference>
<evidence type="ECO:0000259" key="8">
    <source>
        <dbReference type="Pfam" id="PF02397"/>
    </source>
</evidence>
<dbReference type="EMBL" id="JASGCB010000032">
    <property type="protein sequence ID" value="MDI9261086.1"/>
    <property type="molecule type" value="Genomic_DNA"/>
</dbReference>